<reference evidence="3 5" key="1">
    <citation type="journal article" date="2012" name="Nature">
        <title>Algal genomes reveal evolutionary mosaicism and the fate of nucleomorphs.</title>
        <authorList>
            <consortium name="DOE Joint Genome Institute"/>
            <person name="Curtis B.A."/>
            <person name="Tanifuji G."/>
            <person name="Burki F."/>
            <person name="Gruber A."/>
            <person name="Irimia M."/>
            <person name="Maruyama S."/>
            <person name="Arias M.C."/>
            <person name="Ball S.G."/>
            <person name="Gile G.H."/>
            <person name="Hirakawa Y."/>
            <person name="Hopkins J.F."/>
            <person name="Kuo A."/>
            <person name="Rensing S.A."/>
            <person name="Schmutz J."/>
            <person name="Symeonidi A."/>
            <person name="Elias M."/>
            <person name="Eveleigh R.J."/>
            <person name="Herman E.K."/>
            <person name="Klute M.J."/>
            <person name="Nakayama T."/>
            <person name="Obornik M."/>
            <person name="Reyes-Prieto A."/>
            <person name="Armbrust E.V."/>
            <person name="Aves S.J."/>
            <person name="Beiko R.G."/>
            <person name="Coutinho P."/>
            <person name="Dacks J.B."/>
            <person name="Durnford D.G."/>
            <person name="Fast N.M."/>
            <person name="Green B.R."/>
            <person name="Grisdale C.J."/>
            <person name="Hempel F."/>
            <person name="Henrissat B."/>
            <person name="Hoppner M.P."/>
            <person name="Ishida K."/>
            <person name="Kim E."/>
            <person name="Koreny L."/>
            <person name="Kroth P.G."/>
            <person name="Liu Y."/>
            <person name="Malik S.B."/>
            <person name="Maier U.G."/>
            <person name="McRose D."/>
            <person name="Mock T."/>
            <person name="Neilson J.A."/>
            <person name="Onodera N.T."/>
            <person name="Poole A.M."/>
            <person name="Pritham E.J."/>
            <person name="Richards T.A."/>
            <person name="Rocap G."/>
            <person name="Roy S.W."/>
            <person name="Sarai C."/>
            <person name="Schaack S."/>
            <person name="Shirato S."/>
            <person name="Slamovits C.H."/>
            <person name="Spencer D.F."/>
            <person name="Suzuki S."/>
            <person name="Worden A.Z."/>
            <person name="Zauner S."/>
            <person name="Barry K."/>
            <person name="Bell C."/>
            <person name="Bharti A.K."/>
            <person name="Crow J.A."/>
            <person name="Grimwood J."/>
            <person name="Kramer R."/>
            <person name="Lindquist E."/>
            <person name="Lucas S."/>
            <person name="Salamov A."/>
            <person name="McFadden G.I."/>
            <person name="Lane C.E."/>
            <person name="Keeling P.J."/>
            <person name="Gray M.W."/>
            <person name="Grigoriev I.V."/>
            <person name="Archibald J.M."/>
        </authorList>
    </citation>
    <scope>NUCLEOTIDE SEQUENCE</scope>
    <source>
        <strain evidence="3 5">CCMP2712</strain>
    </source>
</reference>
<name>L1ISL4_GUITC</name>
<dbReference type="Proteomes" id="UP000011087">
    <property type="component" value="Unassembled WGS sequence"/>
</dbReference>
<feature type="region of interest" description="Disordered" evidence="1">
    <location>
        <begin position="97"/>
        <end position="128"/>
    </location>
</feature>
<reference evidence="5" key="2">
    <citation type="submission" date="2012-11" db="EMBL/GenBank/DDBJ databases">
        <authorList>
            <person name="Kuo A."/>
            <person name="Curtis B.A."/>
            <person name="Tanifuji G."/>
            <person name="Burki F."/>
            <person name="Gruber A."/>
            <person name="Irimia M."/>
            <person name="Maruyama S."/>
            <person name="Arias M.C."/>
            <person name="Ball S.G."/>
            <person name="Gile G.H."/>
            <person name="Hirakawa Y."/>
            <person name="Hopkins J.F."/>
            <person name="Rensing S.A."/>
            <person name="Schmutz J."/>
            <person name="Symeonidi A."/>
            <person name="Elias M."/>
            <person name="Eveleigh R.J."/>
            <person name="Herman E.K."/>
            <person name="Klute M.J."/>
            <person name="Nakayama T."/>
            <person name="Obornik M."/>
            <person name="Reyes-Prieto A."/>
            <person name="Armbrust E.V."/>
            <person name="Aves S.J."/>
            <person name="Beiko R.G."/>
            <person name="Coutinho P."/>
            <person name="Dacks J.B."/>
            <person name="Durnford D.G."/>
            <person name="Fast N.M."/>
            <person name="Green B.R."/>
            <person name="Grisdale C."/>
            <person name="Hempe F."/>
            <person name="Henrissat B."/>
            <person name="Hoppner M.P."/>
            <person name="Ishida K.-I."/>
            <person name="Kim E."/>
            <person name="Koreny L."/>
            <person name="Kroth P.G."/>
            <person name="Liu Y."/>
            <person name="Malik S.-B."/>
            <person name="Maier U.G."/>
            <person name="McRose D."/>
            <person name="Mock T."/>
            <person name="Neilson J.A."/>
            <person name="Onodera N.T."/>
            <person name="Poole A.M."/>
            <person name="Pritham E.J."/>
            <person name="Richards T.A."/>
            <person name="Rocap G."/>
            <person name="Roy S.W."/>
            <person name="Sarai C."/>
            <person name="Schaack S."/>
            <person name="Shirato S."/>
            <person name="Slamovits C.H."/>
            <person name="Spencer D.F."/>
            <person name="Suzuki S."/>
            <person name="Worden A.Z."/>
            <person name="Zauner S."/>
            <person name="Barry K."/>
            <person name="Bell C."/>
            <person name="Bharti A.K."/>
            <person name="Crow J.A."/>
            <person name="Grimwood J."/>
            <person name="Kramer R."/>
            <person name="Lindquist E."/>
            <person name="Lucas S."/>
            <person name="Salamov A."/>
            <person name="McFadden G.I."/>
            <person name="Lane C.E."/>
            <person name="Keeling P.J."/>
            <person name="Gray M.W."/>
            <person name="Grigoriev I.V."/>
            <person name="Archibald J.M."/>
        </authorList>
    </citation>
    <scope>NUCLEOTIDE SEQUENCE</scope>
    <source>
        <strain evidence="5">CCMP2712</strain>
    </source>
</reference>
<keyword evidence="2" id="KW-0472">Membrane</keyword>
<dbReference type="AlphaFoldDB" id="L1ISL4"/>
<evidence type="ECO:0000313" key="3">
    <source>
        <dbReference type="EMBL" id="EKX38800.1"/>
    </source>
</evidence>
<keyword evidence="5" id="KW-1185">Reference proteome</keyword>
<feature type="transmembrane region" description="Helical" evidence="2">
    <location>
        <begin position="6"/>
        <end position="29"/>
    </location>
</feature>
<dbReference type="EMBL" id="JH993045">
    <property type="protein sequence ID" value="EKX38800.1"/>
    <property type="molecule type" value="Genomic_DNA"/>
</dbReference>
<dbReference type="GeneID" id="17295557"/>
<dbReference type="KEGG" id="gtt:GUITHDRAFT_154630"/>
<dbReference type="RefSeq" id="XP_005825780.1">
    <property type="nucleotide sequence ID" value="XM_005825723.1"/>
</dbReference>
<proteinExistence type="predicted"/>
<dbReference type="EnsemblProtists" id="EKX38800">
    <property type="protein sequence ID" value="EKX38800"/>
    <property type="gene ID" value="GUITHDRAFT_154630"/>
</dbReference>
<keyword evidence="2" id="KW-0812">Transmembrane</keyword>
<gene>
    <name evidence="3" type="ORF">GUITHDRAFT_154630</name>
</gene>
<dbReference type="PaxDb" id="55529-EKX38800"/>
<evidence type="ECO:0000256" key="2">
    <source>
        <dbReference type="SAM" id="Phobius"/>
    </source>
</evidence>
<dbReference type="HOGENOM" id="CLU_1963791_0_0_1"/>
<dbReference type="OrthoDB" id="10620817at2759"/>
<evidence type="ECO:0000256" key="1">
    <source>
        <dbReference type="SAM" id="MobiDB-lite"/>
    </source>
</evidence>
<protein>
    <submittedName>
        <fullName evidence="3 4">Uncharacterized protein</fullName>
    </submittedName>
</protein>
<accession>L1ISL4</accession>
<reference evidence="4" key="3">
    <citation type="submission" date="2015-06" db="UniProtKB">
        <authorList>
            <consortium name="EnsemblProtists"/>
        </authorList>
    </citation>
    <scope>IDENTIFICATION</scope>
</reference>
<evidence type="ECO:0000313" key="5">
    <source>
        <dbReference type="Proteomes" id="UP000011087"/>
    </source>
</evidence>
<evidence type="ECO:0000313" key="4">
    <source>
        <dbReference type="EnsemblProtists" id="EKX38800"/>
    </source>
</evidence>
<sequence>MERKAATAVAGIIGFGIVSIFFLVSSTTLRAERPYYLMMKPARTQELWFGPGIADDLNRMVRIGQDMSPKLSEYIKKGLEAQARMVHLDDMHQDEISHANDEADAWTKNGGNNNGGNEPCMLPPGECP</sequence>
<organism evidence="3">
    <name type="scientific">Guillardia theta (strain CCMP2712)</name>
    <name type="common">Cryptophyte</name>
    <dbReference type="NCBI Taxonomy" id="905079"/>
    <lineage>
        <taxon>Eukaryota</taxon>
        <taxon>Cryptophyceae</taxon>
        <taxon>Pyrenomonadales</taxon>
        <taxon>Geminigeraceae</taxon>
        <taxon>Guillardia</taxon>
    </lineage>
</organism>
<keyword evidence="2" id="KW-1133">Transmembrane helix</keyword>